<dbReference type="EMBL" id="CAMXCT010002236">
    <property type="protein sequence ID" value="CAI3996750.1"/>
    <property type="molecule type" value="Genomic_DNA"/>
</dbReference>
<dbReference type="EMBL" id="CAMXCT030002236">
    <property type="protein sequence ID" value="CAL4784062.1"/>
    <property type="molecule type" value="Genomic_DNA"/>
</dbReference>
<feature type="compositionally biased region" description="Polar residues" evidence="1">
    <location>
        <begin position="1094"/>
        <end position="1107"/>
    </location>
</feature>
<protein>
    <submittedName>
        <fullName evidence="2">Uncharacterized protein</fullName>
    </submittedName>
</protein>
<organism evidence="2">
    <name type="scientific">Cladocopium goreaui</name>
    <dbReference type="NCBI Taxonomy" id="2562237"/>
    <lineage>
        <taxon>Eukaryota</taxon>
        <taxon>Sar</taxon>
        <taxon>Alveolata</taxon>
        <taxon>Dinophyceae</taxon>
        <taxon>Suessiales</taxon>
        <taxon>Symbiodiniaceae</taxon>
        <taxon>Cladocopium</taxon>
    </lineage>
</organism>
<dbReference type="PANTHER" id="PTHR33050">
    <property type="entry name" value="REVERSE TRANSCRIPTASE DOMAIN-CONTAINING PROTEIN"/>
    <property type="match status" value="1"/>
</dbReference>
<sequence length="1924" mass="212340">MQERGKVVRRLADFLAVTGLWRPEEAGGSREGAELAQQRFAMGRRLGTLRQHLRNAEKISRFCIASYGRRWMKEPRDFYDLVASRLSEPCGRHVPRALLTTIGFVEQAAEVGEGARLSRNPGVRNFLREVESSTGWKTGRITKKASPYPLMVVLALEDQVMRKEEKSYARWFAWLKLVKLWAALRWDDVQGVPNPALIMRTDGTMVGKITRSKTTGIGKKVEVMNFYISGQAYFLQSEWLLTGWTLNGWMSAQSGMAERDYLAPLADPQLSGFRRAMTKYSDATAMTRALLCRLRVDVRATERDTDLAGIDPTLVFPETLGFWSEHSERGTMNTWMQMAGVPPEVRRMVGRWSVSQEEEYLRNLEAGVTGAQQKVARMVQEGPDSSSEFGAFERQIAGEMKRYLELRGVAEETILKQLEAIALPPSQPVPPSVGVLSSEAWSLEEAASFGFGDSTVKSEGGPGPAGSVRPSPTSPAASPTQEGEEAEGEGTPVGVGQGEVPGTFVFSVLGSCNRRVLSVPEGDKSEAEMSSSSSSEDGPEAAQALESLDGDLRGLLDGKKVPEDVQVTLGRRGVQSTELLAVLADDREGVRLFAKDTLGLDPAVDPALNVTVAKLVVSWEAAKQRLQVKSQQDAQATVEREAKAIPVNDFLGVRKRFEQQFYPLREEEIPSKNSLEDLADQLESGDWRAMSLKEIASRADQESDAQWGSLTVGKLGQVKMKKSAVETPAPKDQEEFRQKLKLLGHHFVFLRMLHPTRKELEGVNPFTFSTYTDYMLSKRVARLQAEDEKGQVYHTPTLRQVLTYDYYVRKRAMELLEASKPLGEALKEAYEDATIKERHFTTPLSVSAVAQNATARSRSPLPAGGASSSAKGAKGKKGKKTKGKGKGFHSVTPEGRQICYAYNSQWERCDGSCGRLAVLYLFPGTSHKASLRQSLERLCNQAAIQLHMEEWDILELQSRDPSDPQVAEALLSRVRQREFDAIFLAPPNNTWSRAVHNNPWGPCPLRNRSWPRGVTTIGFLGPPSFDHDGWYLGPLPKTCSHGGHPPLIKRAQSGSFRTGLQAYPPSMVDVLAAAIFSTSPPNRSSEGVIAVGETPNTAEFNPGSSENPGDRKEGLLNSGNSGAEETTVGGHRDGPGNTGTIEDSGCTGQEEDKGAVAFMPGVGGISGATPGVAGRGMLKACYKGRTRPFHDGLGLCSVGRLKSEDRPRGKASGAFMEVKEIFWGELENWLGSLGKAGELKVMATVLCGRLDGSPFGTLPERIRAKWVERLAARGLAASRRAGDRETVVELRLLAALASQAGDPDYAYLDEMASSGVRLGTGGEVPRVPQVYEAKDKWNLPEGRPEHWQEEQVQDNYRSAGDHMDKVRAQVAKEMGQGWIIEMPLERARSRYGKDLKIAALAAVPKDPEWEQIRVVHDATNGVEVNHQIRLNNQIRFPLFDDLEAAMHQFLLEADARRLAMAYDYKGAHRDPLYILLFADDGLCLASGPRYRKNLLAVLLFLTVLGAPLSWAKTRGGLQTEWLGYQLDLSSGLLGVSEKKVDWLETWVDKALLDGSVLGREMKAALGRMGFLAGPLKHARPFLALLYRWTSKISPGSFLGIPLSVRLTMSFFLEAVKRAPLRVPRGIPKVGGEIFRVDAKAEGSTVVIGGWESYGGTSPTGARWFSATLDRKNSPWVFVKGEPFKVIASLELLAITVAIMVFLPEAKWREAAGRLVLTAFTDNQANSYVLDKYMSTAFPLSVVLMELALHLQRAQVDLDLQWIPRDQNTEADALTNENFEGFDEAKRIPVKIEEKVAGWVGLWRKEKKWLGGWVFGERRSEEAWHVRVVRTVNMVYGLLFYFLGFQAIRVGVSASHHRESQRLQRALRRLALAALFGALVQPMLSCRPVSLTFMRVATFSQAKAFLTDVQRLAVASATLASHLDR</sequence>
<feature type="region of interest" description="Disordered" evidence="1">
    <location>
        <begin position="519"/>
        <end position="541"/>
    </location>
</feature>
<dbReference type="SUPFAM" id="SSF56672">
    <property type="entry name" value="DNA/RNA polymerases"/>
    <property type="match status" value="1"/>
</dbReference>
<feature type="region of interest" description="Disordered" evidence="1">
    <location>
        <begin position="852"/>
        <end position="889"/>
    </location>
</feature>
<name>A0A9P1CS93_9DINO</name>
<gene>
    <name evidence="2" type="ORF">C1SCF055_LOCUS23197</name>
</gene>
<feature type="region of interest" description="Disordered" evidence="1">
    <location>
        <begin position="1093"/>
        <end position="1148"/>
    </location>
</feature>
<proteinExistence type="predicted"/>
<dbReference type="InterPro" id="IPR052055">
    <property type="entry name" value="Hepadnavirus_pol/RT"/>
</dbReference>
<reference evidence="3" key="2">
    <citation type="submission" date="2024-04" db="EMBL/GenBank/DDBJ databases">
        <authorList>
            <person name="Chen Y."/>
            <person name="Shah S."/>
            <person name="Dougan E. K."/>
            <person name="Thang M."/>
            <person name="Chan C."/>
        </authorList>
    </citation>
    <scope>NUCLEOTIDE SEQUENCE [LARGE SCALE GENOMIC DNA]</scope>
</reference>
<dbReference type="PANTHER" id="PTHR33050:SF7">
    <property type="entry name" value="RIBONUCLEASE H"/>
    <property type="match status" value="1"/>
</dbReference>
<feature type="compositionally biased region" description="Basic residues" evidence="1">
    <location>
        <begin position="873"/>
        <end position="887"/>
    </location>
</feature>
<evidence type="ECO:0000256" key="1">
    <source>
        <dbReference type="SAM" id="MobiDB-lite"/>
    </source>
</evidence>
<evidence type="ECO:0000313" key="3">
    <source>
        <dbReference type="EMBL" id="CAL1150125.1"/>
    </source>
</evidence>
<feature type="region of interest" description="Disordered" evidence="1">
    <location>
        <begin position="452"/>
        <end position="497"/>
    </location>
</feature>
<evidence type="ECO:0000313" key="2">
    <source>
        <dbReference type="EMBL" id="CAI3996750.1"/>
    </source>
</evidence>
<reference evidence="2" key="1">
    <citation type="submission" date="2022-10" db="EMBL/GenBank/DDBJ databases">
        <authorList>
            <person name="Chen Y."/>
            <person name="Dougan E. K."/>
            <person name="Chan C."/>
            <person name="Rhodes N."/>
            <person name="Thang M."/>
        </authorList>
    </citation>
    <scope>NUCLEOTIDE SEQUENCE</scope>
</reference>
<accession>A0A9P1CS93</accession>
<comment type="caution">
    <text evidence="2">The sequence shown here is derived from an EMBL/GenBank/DDBJ whole genome shotgun (WGS) entry which is preliminary data.</text>
</comment>
<feature type="compositionally biased region" description="Low complexity" evidence="1">
    <location>
        <begin position="863"/>
        <end position="872"/>
    </location>
</feature>
<dbReference type="Proteomes" id="UP001152797">
    <property type="component" value="Unassembled WGS sequence"/>
</dbReference>
<dbReference type="InterPro" id="IPR043502">
    <property type="entry name" value="DNA/RNA_pol_sf"/>
</dbReference>
<feature type="compositionally biased region" description="Low complexity" evidence="1">
    <location>
        <begin position="470"/>
        <end position="480"/>
    </location>
</feature>
<keyword evidence="4" id="KW-1185">Reference proteome</keyword>
<dbReference type="EMBL" id="CAMXCT020002236">
    <property type="protein sequence ID" value="CAL1150125.1"/>
    <property type="molecule type" value="Genomic_DNA"/>
</dbReference>
<evidence type="ECO:0000313" key="4">
    <source>
        <dbReference type="Proteomes" id="UP001152797"/>
    </source>
</evidence>